<name>A0ABN4XQA5_9BACL</name>
<dbReference type="EMBL" id="CP019401">
    <property type="protein sequence ID" value="AQU80207.1"/>
    <property type="molecule type" value="Genomic_DNA"/>
</dbReference>
<evidence type="ECO:0000259" key="2">
    <source>
        <dbReference type="PROSITE" id="PS51154"/>
    </source>
</evidence>
<evidence type="ECO:0000313" key="3">
    <source>
        <dbReference type="EMBL" id="AQU80207.1"/>
    </source>
</evidence>
<dbReference type="PANTHER" id="PTHR12521:SF0">
    <property type="entry name" value="ADP-RIBOSE GLYCOHYDROLASE OARD1"/>
    <property type="match status" value="1"/>
</dbReference>
<dbReference type="InterPro" id="IPR050892">
    <property type="entry name" value="ADP-ribose_metab_enzymes"/>
</dbReference>
<protein>
    <submittedName>
        <fullName evidence="3">Appr-1-p processing protein</fullName>
    </submittedName>
</protein>
<accession>A0ABN4XQA5</accession>
<dbReference type="SMART" id="SM00506">
    <property type="entry name" value="A1pp"/>
    <property type="match status" value="1"/>
</dbReference>
<evidence type="ECO:0000313" key="4">
    <source>
        <dbReference type="Proteomes" id="UP000189661"/>
    </source>
</evidence>
<dbReference type="InterPro" id="IPR043472">
    <property type="entry name" value="Macro_dom-like"/>
</dbReference>
<dbReference type="PANTHER" id="PTHR12521">
    <property type="entry name" value="PROTEIN C6ORF130"/>
    <property type="match status" value="1"/>
</dbReference>
<comment type="catalytic activity">
    <reaction evidence="1">
        <text>an N-(ADP-alpha-D-ribosyl)-thymidine in DNA + H2O = a thymidine in DNA + ADP-D-ribose</text>
        <dbReference type="Rhea" id="RHEA:71655"/>
        <dbReference type="Rhea" id="RHEA-COMP:13556"/>
        <dbReference type="Rhea" id="RHEA-COMP:18051"/>
        <dbReference type="ChEBI" id="CHEBI:15377"/>
        <dbReference type="ChEBI" id="CHEBI:57967"/>
        <dbReference type="ChEBI" id="CHEBI:137386"/>
        <dbReference type="ChEBI" id="CHEBI:191199"/>
    </reaction>
    <physiologicalReaction direction="left-to-right" evidence="1">
        <dbReference type="Rhea" id="RHEA:71656"/>
    </physiologicalReaction>
</comment>
<dbReference type="CDD" id="cd02901">
    <property type="entry name" value="Macro_Poa1p-like"/>
    <property type="match status" value="1"/>
</dbReference>
<dbReference type="PROSITE" id="PS51154">
    <property type="entry name" value="MACRO"/>
    <property type="match status" value="1"/>
</dbReference>
<proteinExistence type="predicted"/>
<evidence type="ECO:0000256" key="1">
    <source>
        <dbReference type="ARBA" id="ARBA00035885"/>
    </source>
</evidence>
<feature type="domain" description="Macro" evidence="2">
    <location>
        <begin position="1"/>
        <end position="154"/>
    </location>
</feature>
<dbReference type="InterPro" id="IPR002589">
    <property type="entry name" value="Macro_dom"/>
</dbReference>
<organism evidence="3 4">
    <name type="scientific">Planococcus faecalis</name>
    <dbReference type="NCBI Taxonomy" id="1598147"/>
    <lineage>
        <taxon>Bacteria</taxon>
        <taxon>Bacillati</taxon>
        <taxon>Bacillota</taxon>
        <taxon>Bacilli</taxon>
        <taxon>Bacillales</taxon>
        <taxon>Caryophanaceae</taxon>
        <taxon>Planococcus</taxon>
    </lineage>
</organism>
<reference evidence="3 4" key="1">
    <citation type="submission" date="2017-01" db="EMBL/GenBank/DDBJ databases">
        <title>Planococcus faecalis genome complete sequence.</title>
        <authorList>
            <person name="Lee P.C."/>
        </authorList>
    </citation>
    <scope>NUCLEOTIDE SEQUENCE [LARGE SCALE GENOMIC DNA]</scope>
    <source>
        <strain evidence="3 4">AJ003</strain>
    </source>
</reference>
<sequence>MIIRSSGNLLEDSAEAYVNTVNTVGVMGKGIALQFKQAFPDVFKQYAKDSKLGQVKVGSMHVVPVEGLTNPKYVINFPTKEHWKNPSKMNYIDLGLQDLVKTITELGIQTIAIPPLGCGNGGLEWDSVRVKIEQAFKDVPVEVHLYGPAGSPLPDKMKIGTTEPRMTKGRALLLSLMDSYSGPGYRLSHLEIQKLAYFLQEVGEPMKLRFQKNKYGPYADSLNHVLQRIEGHFIRGYGDRSSEAEIYLLEDAADHAIAFLRRDRESLKRLKKVNEIIQGFETPYGMELLATVHWVVKQYPERSMDLSFVTEQVQNWSNRKKELFSAKHIEKVWRYLLSLNRAS</sequence>
<gene>
    <name evidence="3" type="ORF">AJGP001_13395</name>
</gene>
<dbReference type="SUPFAM" id="SSF52949">
    <property type="entry name" value="Macro domain-like"/>
    <property type="match status" value="1"/>
</dbReference>
<dbReference type="RefSeq" id="WP_078080644.1">
    <property type="nucleotide sequence ID" value="NZ_CP019401.1"/>
</dbReference>
<keyword evidence="4" id="KW-1185">Reference proteome</keyword>
<dbReference type="Gene3D" id="3.40.220.10">
    <property type="entry name" value="Leucine Aminopeptidase, subunit E, domain 1"/>
    <property type="match status" value="1"/>
</dbReference>
<dbReference type="Pfam" id="PF01661">
    <property type="entry name" value="Macro"/>
    <property type="match status" value="1"/>
</dbReference>
<dbReference type="Proteomes" id="UP000189661">
    <property type="component" value="Chromosome"/>
</dbReference>